<protein>
    <submittedName>
        <fullName evidence="1">Uncharacterized protein</fullName>
    </submittedName>
</protein>
<gene>
    <name evidence="1" type="ORF">AGRA3207_005304</name>
</gene>
<dbReference type="Proteomes" id="UP001049518">
    <property type="component" value="Chromosome"/>
</dbReference>
<accession>A0ABX8R4X0</accession>
<proteinExistence type="predicted"/>
<evidence type="ECO:0000313" key="1">
    <source>
        <dbReference type="EMBL" id="QXJ24053.1"/>
    </source>
</evidence>
<dbReference type="EMBL" id="CP059572">
    <property type="protein sequence ID" value="QXJ24053.1"/>
    <property type="molecule type" value="Genomic_DNA"/>
</dbReference>
<sequence>MTPAYEVIGDNNTLIIVDVETREVIGAACAEDDDPRWWNTTLHGKARRLFVPANTPDPRLDVARRLRT</sequence>
<name>A0ABX8R4X0_9ACTN</name>
<reference evidence="1" key="1">
    <citation type="submission" date="2020-07" db="EMBL/GenBank/DDBJ databases">
        <authorList>
            <person name="Tarantini F.S."/>
            <person name="Hong K.W."/>
            <person name="Chan K.G."/>
        </authorList>
    </citation>
    <scope>NUCLEOTIDE SEQUENCE</scope>
    <source>
        <strain evidence="1">32-07</strain>
    </source>
</reference>
<keyword evidence="2" id="KW-1185">Reference proteome</keyword>
<dbReference type="RefSeq" id="WP_231329748.1">
    <property type="nucleotide sequence ID" value="NZ_CP059572.1"/>
</dbReference>
<evidence type="ECO:0000313" key="2">
    <source>
        <dbReference type="Proteomes" id="UP001049518"/>
    </source>
</evidence>
<organism evidence="1 2">
    <name type="scientific">Actinomadura graeca</name>
    <dbReference type="NCBI Taxonomy" id="2750812"/>
    <lineage>
        <taxon>Bacteria</taxon>
        <taxon>Bacillati</taxon>
        <taxon>Actinomycetota</taxon>
        <taxon>Actinomycetes</taxon>
        <taxon>Streptosporangiales</taxon>
        <taxon>Thermomonosporaceae</taxon>
        <taxon>Actinomadura</taxon>
    </lineage>
</organism>